<evidence type="ECO:0000256" key="6">
    <source>
        <dbReference type="ARBA" id="ARBA00022692"/>
    </source>
</evidence>
<dbReference type="Pfam" id="PF00702">
    <property type="entry name" value="Hydrolase"/>
    <property type="match status" value="1"/>
</dbReference>
<dbReference type="PRINTS" id="PR00943">
    <property type="entry name" value="CUATPASE"/>
</dbReference>
<dbReference type="SUPFAM" id="SSF55008">
    <property type="entry name" value="HMA, heavy metal-associated domain"/>
    <property type="match status" value="1"/>
</dbReference>
<keyword evidence="12 18" id="KW-1133">Transmembrane helix</keyword>
<organism evidence="20 21">
    <name type="scientific">Candidatus Woesebacteria bacterium GW2011_GWB1_39_10b</name>
    <dbReference type="NCBI Taxonomy" id="1618573"/>
    <lineage>
        <taxon>Bacteria</taxon>
        <taxon>Candidatus Woeseibacteriota</taxon>
    </lineage>
</organism>
<dbReference type="CDD" id="cd02094">
    <property type="entry name" value="P-type_ATPase_Cu-like"/>
    <property type="match status" value="1"/>
</dbReference>
<evidence type="ECO:0000256" key="9">
    <source>
        <dbReference type="ARBA" id="ARBA00022796"/>
    </source>
</evidence>
<dbReference type="SFLD" id="SFLDS00003">
    <property type="entry name" value="Haloacid_Dehalogenase"/>
    <property type="match status" value="1"/>
</dbReference>
<dbReference type="InterPro" id="IPR017969">
    <property type="entry name" value="Heavy-metal-associated_CS"/>
</dbReference>
<evidence type="ECO:0000256" key="1">
    <source>
        <dbReference type="ARBA" id="ARBA00004651"/>
    </source>
</evidence>
<evidence type="ECO:0000256" key="2">
    <source>
        <dbReference type="ARBA" id="ARBA00006024"/>
    </source>
</evidence>
<dbReference type="InterPro" id="IPR023298">
    <property type="entry name" value="ATPase_P-typ_TM_dom_sf"/>
</dbReference>
<dbReference type="SUPFAM" id="SSF81653">
    <property type="entry name" value="Calcium ATPase, transduction domain A"/>
    <property type="match status" value="1"/>
</dbReference>
<dbReference type="InterPro" id="IPR059000">
    <property type="entry name" value="ATPase_P-type_domA"/>
</dbReference>
<dbReference type="PROSITE" id="PS50846">
    <property type="entry name" value="HMA_2"/>
    <property type="match status" value="1"/>
</dbReference>
<feature type="transmembrane region" description="Helical" evidence="18">
    <location>
        <begin position="761"/>
        <end position="783"/>
    </location>
</feature>
<feature type="transmembrane region" description="Helical" evidence="18">
    <location>
        <begin position="406"/>
        <end position="428"/>
    </location>
</feature>
<evidence type="ECO:0000256" key="13">
    <source>
        <dbReference type="ARBA" id="ARBA00023008"/>
    </source>
</evidence>
<evidence type="ECO:0000256" key="5">
    <source>
        <dbReference type="ARBA" id="ARBA00022475"/>
    </source>
</evidence>
<keyword evidence="10 18" id="KW-0067">ATP-binding</keyword>
<dbReference type="Pfam" id="PF00122">
    <property type="entry name" value="E1-E2_ATPase"/>
    <property type="match status" value="1"/>
</dbReference>
<dbReference type="PATRIC" id="fig|1618573.3.peg.37"/>
<evidence type="ECO:0000313" key="21">
    <source>
        <dbReference type="Proteomes" id="UP000034932"/>
    </source>
</evidence>
<dbReference type="Gene3D" id="3.40.1110.10">
    <property type="entry name" value="Calcium-transporting ATPase, cytoplasmic domain N"/>
    <property type="match status" value="1"/>
</dbReference>
<keyword evidence="6 18" id="KW-0812">Transmembrane</keyword>
<dbReference type="GO" id="GO:0005507">
    <property type="term" value="F:copper ion binding"/>
    <property type="evidence" value="ECO:0007669"/>
    <property type="project" value="TreeGrafter"/>
</dbReference>
<dbReference type="Gene3D" id="2.70.150.10">
    <property type="entry name" value="Calcium-transporting ATPase, cytoplasmic transduction domain A"/>
    <property type="match status" value="1"/>
</dbReference>
<dbReference type="NCBIfam" id="TIGR01525">
    <property type="entry name" value="ATPase-IB_hvy"/>
    <property type="match status" value="1"/>
</dbReference>
<dbReference type="GO" id="GO:0043682">
    <property type="term" value="F:P-type divalent copper transporter activity"/>
    <property type="evidence" value="ECO:0007669"/>
    <property type="project" value="TreeGrafter"/>
</dbReference>
<dbReference type="GO" id="GO:0016887">
    <property type="term" value="F:ATP hydrolysis activity"/>
    <property type="evidence" value="ECO:0007669"/>
    <property type="project" value="InterPro"/>
</dbReference>
<evidence type="ECO:0000256" key="11">
    <source>
        <dbReference type="ARBA" id="ARBA00022967"/>
    </source>
</evidence>
<dbReference type="GO" id="GO:0055070">
    <property type="term" value="P:copper ion homeostasis"/>
    <property type="evidence" value="ECO:0007669"/>
    <property type="project" value="TreeGrafter"/>
</dbReference>
<dbReference type="SUPFAM" id="SSF56784">
    <property type="entry name" value="HAD-like"/>
    <property type="match status" value="1"/>
</dbReference>
<dbReference type="CDD" id="cd00371">
    <property type="entry name" value="HMA"/>
    <property type="match status" value="1"/>
</dbReference>
<dbReference type="Gene3D" id="3.40.50.1000">
    <property type="entry name" value="HAD superfamily/HAD-like"/>
    <property type="match status" value="1"/>
</dbReference>
<keyword evidence="4" id="KW-0813">Transport</keyword>
<dbReference type="GO" id="GO:0005524">
    <property type="term" value="F:ATP binding"/>
    <property type="evidence" value="ECO:0007669"/>
    <property type="project" value="UniProtKB-UniRule"/>
</dbReference>
<evidence type="ECO:0000256" key="18">
    <source>
        <dbReference type="RuleBase" id="RU362081"/>
    </source>
</evidence>
<dbReference type="GO" id="GO:0140581">
    <property type="term" value="F:P-type monovalent copper transporter activity"/>
    <property type="evidence" value="ECO:0007669"/>
    <property type="project" value="UniProtKB-EC"/>
</dbReference>
<evidence type="ECO:0000256" key="10">
    <source>
        <dbReference type="ARBA" id="ARBA00022840"/>
    </source>
</evidence>
<keyword evidence="9" id="KW-0187">Copper transport</keyword>
<feature type="domain" description="HMA" evidence="19">
    <location>
        <begin position="15"/>
        <end position="80"/>
    </location>
</feature>
<name>A0A0G0LU01_9BACT</name>
<dbReference type="InterPro" id="IPR006121">
    <property type="entry name" value="HMA_dom"/>
</dbReference>
<dbReference type="InterPro" id="IPR018303">
    <property type="entry name" value="ATPase_P-typ_P_site"/>
</dbReference>
<dbReference type="EMBL" id="LBVW01000001">
    <property type="protein sequence ID" value="KKQ94502.1"/>
    <property type="molecule type" value="Genomic_DNA"/>
</dbReference>
<feature type="transmembrane region" description="Helical" evidence="18">
    <location>
        <begin position="789"/>
        <end position="808"/>
    </location>
</feature>
<keyword evidence="15 18" id="KW-0472">Membrane</keyword>
<feature type="transmembrane region" description="Helical" evidence="18">
    <location>
        <begin position="141"/>
        <end position="160"/>
    </location>
</feature>
<gene>
    <name evidence="20" type="ORF">UT19_C0001G0034</name>
</gene>
<proteinExistence type="inferred from homology"/>
<keyword evidence="8 18" id="KW-0547">Nucleotide-binding</keyword>
<comment type="similarity">
    <text evidence="2 18">Belongs to the cation transport ATPase (P-type) (TC 3.A.3) family. Type IB subfamily.</text>
</comment>
<dbReference type="PANTHER" id="PTHR43520">
    <property type="entry name" value="ATP7, ISOFORM B"/>
    <property type="match status" value="1"/>
</dbReference>
<evidence type="ECO:0000256" key="3">
    <source>
        <dbReference type="ARBA" id="ARBA00012517"/>
    </source>
</evidence>
<dbReference type="PROSITE" id="PS01047">
    <property type="entry name" value="HMA_1"/>
    <property type="match status" value="1"/>
</dbReference>
<keyword evidence="5 18" id="KW-1003">Cell membrane</keyword>
<dbReference type="PRINTS" id="PR00119">
    <property type="entry name" value="CATATPASE"/>
</dbReference>
<dbReference type="Gene3D" id="3.30.70.100">
    <property type="match status" value="1"/>
</dbReference>
<dbReference type="PRINTS" id="PR00942">
    <property type="entry name" value="CUATPASEI"/>
</dbReference>
<dbReference type="Pfam" id="PF00403">
    <property type="entry name" value="HMA"/>
    <property type="match status" value="1"/>
</dbReference>
<dbReference type="SFLD" id="SFLDF00027">
    <property type="entry name" value="p-type_atpase"/>
    <property type="match status" value="1"/>
</dbReference>
<dbReference type="InterPro" id="IPR027256">
    <property type="entry name" value="P-typ_ATPase_IB"/>
</dbReference>
<evidence type="ECO:0000313" key="20">
    <source>
        <dbReference type="EMBL" id="KKQ94502.1"/>
    </source>
</evidence>
<protein>
    <recommendedName>
        <fullName evidence="3">P-type Cu(+) transporter</fullName>
        <ecNumber evidence="3">7.2.2.8</ecNumber>
    </recommendedName>
    <alternativeName>
        <fullName evidence="16">Cu(+)-exporting ATPase</fullName>
    </alternativeName>
</protein>
<dbReference type="SUPFAM" id="SSF81665">
    <property type="entry name" value="Calcium ATPase, transmembrane domain M"/>
    <property type="match status" value="1"/>
</dbReference>
<sequence length="815" mass="88480">MNKPTMNHEPNNEFTKRSFPIIGMHCASCAKLIERKLAGTPGVLSASVNYGSEQASVDVDPTVTDDQLAKSVEEAGYKALIIQKSKIKNQKSIEDLKEEEKRKELRNLKTKVLISSILSVLIFAGSFPEWLFFIPRLLSDPFILLLLTLPVQFWAGWQFYQATWSGLKNRTASMDTLIAIGTSAAFGYSFTSVLFGGHMYFDTAAIIITLILLGRFLEAKAKAHTSDAIKKLLGLQAKTARVLRTMNNELTNQLTKAIGSLFMVHGKKYFEVDIPIEEVKVGDLIRVRPGEKIPTDGVIVEGSSSIDESMVTGESIPVEKMKGDTVIGATINKSGSFIFEATKVGADTMLAQIVKMVTEAQSSRAPIQRLVDLISSYFVPVVLIIAVATFVVWYDFGTFSQALTNLIAVLIIACPCAMGLATPTAIMVGTGRGAEKGILIKDAESLEIANKVEITIFDKTGTLTEGKPTVTDIIEVHRSSFMVHGKSRNSKLTMNNELTNHELLKIAASLEKGSEHALGEAILKKAEEEKIVFKNVESFSAVPGHGIEGNIDGKKYFLGNRALMEKEGVEYKNSEDQIAKLEEEGKTVMLLATASKLLGLIAVADTLKEGVPEVVETLEEKGIEVWMITGDNERTAKAIAKEAGIKNVLASVLPDQKAEKVKKLKVHGSGFIVSSRAKEGSKTMNNELTNQLTKRRTVAFVGDGINDAPALAASDVGIAMGTGTDVAIESAGITLLNRDIRSVLTALNLSRVTLSVIKQNLFWAFGYNVILIPVAMGVLYPFFGWLLNPALAAFAMAASSISVVTNSLRLKKVKI</sequence>
<dbReference type="InterPro" id="IPR036163">
    <property type="entry name" value="HMA_dom_sf"/>
</dbReference>
<dbReference type="GO" id="GO:0005886">
    <property type="term" value="C:plasma membrane"/>
    <property type="evidence" value="ECO:0007669"/>
    <property type="project" value="UniProtKB-SubCell"/>
</dbReference>
<evidence type="ECO:0000256" key="15">
    <source>
        <dbReference type="ARBA" id="ARBA00023136"/>
    </source>
</evidence>
<keyword evidence="13" id="KW-0186">Copper</keyword>
<feature type="transmembrane region" description="Helical" evidence="18">
    <location>
        <begin position="197"/>
        <end position="217"/>
    </location>
</feature>
<comment type="catalytic activity">
    <reaction evidence="17">
        <text>Cu(+)(in) + ATP + H2O = Cu(+)(out) + ADP + phosphate + H(+)</text>
        <dbReference type="Rhea" id="RHEA:25792"/>
        <dbReference type="ChEBI" id="CHEBI:15377"/>
        <dbReference type="ChEBI" id="CHEBI:15378"/>
        <dbReference type="ChEBI" id="CHEBI:30616"/>
        <dbReference type="ChEBI" id="CHEBI:43474"/>
        <dbReference type="ChEBI" id="CHEBI:49552"/>
        <dbReference type="ChEBI" id="CHEBI:456216"/>
        <dbReference type="EC" id="7.2.2.8"/>
    </reaction>
</comment>
<dbReference type="NCBIfam" id="TIGR01494">
    <property type="entry name" value="ATPase_P-type"/>
    <property type="match status" value="3"/>
</dbReference>
<evidence type="ECO:0000256" key="14">
    <source>
        <dbReference type="ARBA" id="ARBA00023065"/>
    </source>
</evidence>
<keyword evidence="7 18" id="KW-0479">Metal-binding</keyword>
<feature type="transmembrane region" description="Helical" evidence="18">
    <location>
        <begin position="112"/>
        <end position="135"/>
    </location>
</feature>
<evidence type="ECO:0000256" key="8">
    <source>
        <dbReference type="ARBA" id="ARBA00022741"/>
    </source>
</evidence>
<evidence type="ECO:0000259" key="19">
    <source>
        <dbReference type="PROSITE" id="PS50846"/>
    </source>
</evidence>
<evidence type="ECO:0000256" key="16">
    <source>
        <dbReference type="ARBA" id="ARBA00033239"/>
    </source>
</evidence>
<dbReference type="InterPro" id="IPR036412">
    <property type="entry name" value="HAD-like_sf"/>
</dbReference>
<dbReference type="InterPro" id="IPR023214">
    <property type="entry name" value="HAD_sf"/>
</dbReference>
<evidence type="ECO:0000256" key="17">
    <source>
        <dbReference type="ARBA" id="ARBA00049289"/>
    </source>
</evidence>
<dbReference type="EC" id="7.2.2.8" evidence="3"/>
<dbReference type="InterPro" id="IPR008250">
    <property type="entry name" value="ATPase_P-typ_transduc_dom_A_sf"/>
</dbReference>
<dbReference type="FunFam" id="2.70.150.10:FF:000020">
    <property type="entry name" value="Copper-exporting P-type ATPase A"/>
    <property type="match status" value="1"/>
</dbReference>
<dbReference type="AlphaFoldDB" id="A0A0G0LU01"/>
<dbReference type="FunFam" id="3.30.70.100:FF:000001">
    <property type="entry name" value="ATPase copper transporting beta"/>
    <property type="match status" value="1"/>
</dbReference>
<dbReference type="InterPro" id="IPR023299">
    <property type="entry name" value="ATPase_P-typ_cyto_dom_N"/>
</dbReference>
<accession>A0A0G0LU01</accession>
<evidence type="ECO:0000256" key="7">
    <source>
        <dbReference type="ARBA" id="ARBA00022723"/>
    </source>
</evidence>
<dbReference type="Proteomes" id="UP000034932">
    <property type="component" value="Unassembled WGS sequence"/>
</dbReference>
<feature type="transmembrane region" description="Helical" evidence="18">
    <location>
        <begin position="172"/>
        <end position="191"/>
    </location>
</feature>
<evidence type="ECO:0000256" key="12">
    <source>
        <dbReference type="ARBA" id="ARBA00022989"/>
    </source>
</evidence>
<comment type="subcellular location">
    <subcellularLocation>
        <location evidence="1">Cell membrane</location>
        <topology evidence="1">Multi-pass membrane protein</topology>
    </subcellularLocation>
</comment>
<dbReference type="FunFam" id="3.40.50.1000:FF:000144">
    <property type="entry name" value="copper-transporting ATPase 1 isoform X2"/>
    <property type="match status" value="1"/>
</dbReference>
<dbReference type="SFLD" id="SFLDG00002">
    <property type="entry name" value="C1.7:_P-type_atpase_like"/>
    <property type="match status" value="1"/>
</dbReference>
<comment type="caution">
    <text evidence="20">The sequence shown here is derived from an EMBL/GenBank/DDBJ whole genome shotgun (WGS) entry which is preliminary data.</text>
</comment>
<dbReference type="PROSITE" id="PS00154">
    <property type="entry name" value="ATPASE_E1_E2"/>
    <property type="match status" value="1"/>
</dbReference>
<dbReference type="InterPro" id="IPR001757">
    <property type="entry name" value="P_typ_ATPase"/>
</dbReference>
<keyword evidence="14" id="KW-0406">Ion transport</keyword>
<dbReference type="InterPro" id="IPR044492">
    <property type="entry name" value="P_typ_ATPase_HD_dom"/>
</dbReference>
<feature type="transmembrane region" description="Helical" evidence="18">
    <location>
        <begin position="370"/>
        <end position="394"/>
    </location>
</feature>
<dbReference type="STRING" id="1618573.UT19_C0001G0034"/>
<dbReference type="PANTHER" id="PTHR43520:SF8">
    <property type="entry name" value="P-TYPE CU(+) TRANSPORTER"/>
    <property type="match status" value="1"/>
</dbReference>
<evidence type="ECO:0000256" key="4">
    <source>
        <dbReference type="ARBA" id="ARBA00022448"/>
    </source>
</evidence>
<keyword evidence="11" id="KW-1278">Translocase</keyword>
<reference evidence="20 21" key="1">
    <citation type="journal article" date="2015" name="Nature">
        <title>rRNA introns, odd ribosomes, and small enigmatic genomes across a large radiation of phyla.</title>
        <authorList>
            <person name="Brown C.T."/>
            <person name="Hug L.A."/>
            <person name="Thomas B.C."/>
            <person name="Sharon I."/>
            <person name="Castelle C.J."/>
            <person name="Singh A."/>
            <person name="Wilkins M.J."/>
            <person name="Williams K.H."/>
            <person name="Banfield J.F."/>
        </authorList>
    </citation>
    <scope>NUCLEOTIDE SEQUENCE [LARGE SCALE GENOMIC DNA]</scope>
</reference>